<dbReference type="SUPFAM" id="SSF103657">
    <property type="entry name" value="BAR/IMD domain-like"/>
    <property type="match status" value="1"/>
</dbReference>
<dbReference type="PROSITE" id="PS51741">
    <property type="entry name" value="F_BAR"/>
    <property type="match status" value="1"/>
</dbReference>
<feature type="transmembrane region" description="Helical" evidence="5">
    <location>
        <begin position="484"/>
        <end position="511"/>
    </location>
</feature>
<dbReference type="SMART" id="SM00055">
    <property type="entry name" value="FCH"/>
    <property type="match status" value="1"/>
</dbReference>
<protein>
    <recommendedName>
        <fullName evidence="6">F-BAR domain-containing protein</fullName>
    </recommendedName>
</protein>
<dbReference type="GO" id="GO:0005905">
    <property type="term" value="C:clathrin-coated pit"/>
    <property type="evidence" value="ECO:0007669"/>
    <property type="project" value="TreeGrafter"/>
</dbReference>
<dbReference type="GO" id="GO:0048268">
    <property type="term" value="P:clathrin coat assembly"/>
    <property type="evidence" value="ECO:0007669"/>
    <property type="project" value="TreeGrafter"/>
</dbReference>
<dbReference type="InterPro" id="IPR054713">
    <property type="entry name" value="GMIP/FCHO2-like_FCH"/>
</dbReference>
<dbReference type="Gene3D" id="1.20.1270.60">
    <property type="entry name" value="Arfaptin homology (AH) domain/BAR domain"/>
    <property type="match status" value="1"/>
</dbReference>
<gene>
    <name evidence="7" type="ORF">OCBIM_22037786mg</name>
</gene>
<dbReference type="GO" id="GO:0072583">
    <property type="term" value="P:clathrin-dependent endocytosis"/>
    <property type="evidence" value="ECO:0007669"/>
    <property type="project" value="TreeGrafter"/>
</dbReference>
<feature type="region of interest" description="Disordered" evidence="4">
    <location>
        <begin position="348"/>
        <end position="407"/>
    </location>
</feature>
<keyword evidence="5" id="KW-0472">Membrane</keyword>
<feature type="domain" description="F-BAR" evidence="6">
    <location>
        <begin position="47"/>
        <end position="293"/>
    </location>
</feature>
<dbReference type="AlphaFoldDB" id="A0A0L8I2G5"/>
<feature type="region of interest" description="Disordered" evidence="4">
    <location>
        <begin position="428"/>
        <end position="456"/>
    </location>
</feature>
<evidence type="ECO:0000259" key="6">
    <source>
        <dbReference type="PROSITE" id="PS51741"/>
    </source>
</evidence>
<accession>A0A0L8I2G5</accession>
<keyword evidence="5" id="KW-1133">Transmembrane helix</keyword>
<organism evidence="7">
    <name type="scientific">Octopus bimaculoides</name>
    <name type="common">California two-spotted octopus</name>
    <dbReference type="NCBI Taxonomy" id="37653"/>
    <lineage>
        <taxon>Eukaryota</taxon>
        <taxon>Metazoa</taxon>
        <taxon>Spiralia</taxon>
        <taxon>Lophotrochozoa</taxon>
        <taxon>Mollusca</taxon>
        <taxon>Cephalopoda</taxon>
        <taxon>Coleoidea</taxon>
        <taxon>Octopodiformes</taxon>
        <taxon>Octopoda</taxon>
        <taxon>Incirrata</taxon>
        <taxon>Octopodidae</taxon>
        <taxon>Octopus</taxon>
    </lineage>
</organism>
<evidence type="ECO:0000256" key="4">
    <source>
        <dbReference type="SAM" id="MobiDB-lite"/>
    </source>
</evidence>
<dbReference type="InterPro" id="IPR001060">
    <property type="entry name" value="FCH_dom"/>
</dbReference>
<evidence type="ECO:0000256" key="2">
    <source>
        <dbReference type="PROSITE-ProRule" id="PRU01077"/>
    </source>
</evidence>
<sequence>MANQMATPVSSDLAEFLQLDALPNANHFESVVGAFMCQLHDTHKFICLLSLILEGEKNNGFFVLYHNMKHGQTASKEFIEFLRESCSVEENYSKLLTKLAKNVSNCIQEGTFSPFWNLLKSLVEKLATLHMQLVYTWSELIKDVARYNEEQHRRHKNMKETESATLEVVQSIQQTTTALHKAKEIYHTRVSELERLKKEGASQKDTEKAESKFRKANDEYQNLVDKYATVRDEFEKKMSQSCDQFQKLEEEHARQMKDFIDTYSKAWVNEHILLGQVHNEFRNNCDEMTVQKLIHTFVQAKASGKIRPDCVSYNHITLLCDCLKCFSVLSHVKIFHLGVHMPYETVKSDNGSPKEFVEPDLSCLPVTRPMSPEIFDKKDGSLEKKKEDSSGSPSPVLAEAQPGPLSRSVKLRVSRTWFLKSKRDKKKDLKKKKKRDKEENQETASSNGVIPDVDEEGYSKQPDTLLDCILIIAGRIMSMPDKMLGGILSVFTFWVQILPKSALLFILLGLIN</sequence>
<dbReference type="GO" id="GO:0005886">
    <property type="term" value="C:plasma membrane"/>
    <property type="evidence" value="ECO:0007669"/>
    <property type="project" value="TreeGrafter"/>
</dbReference>
<evidence type="ECO:0000256" key="5">
    <source>
        <dbReference type="SAM" id="Phobius"/>
    </source>
</evidence>
<dbReference type="InterPro" id="IPR031160">
    <property type="entry name" value="F_BAR_dom"/>
</dbReference>
<feature type="coiled-coil region" evidence="3">
    <location>
        <begin position="206"/>
        <end position="251"/>
    </location>
</feature>
<feature type="compositionally biased region" description="Basic and acidic residues" evidence="4">
    <location>
        <begin position="374"/>
        <end position="389"/>
    </location>
</feature>
<evidence type="ECO:0000313" key="7">
    <source>
        <dbReference type="EMBL" id="KOF95594.1"/>
    </source>
</evidence>
<name>A0A0L8I2G5_OCTBM</name>
<proteinExistence type="predicted"/>
<dbReference type="Pfam" id="PF22699">
    <property type="entry name" value="GMIP-like_FCH"/>
    <property type="match status" value="1"/>
</dbReference>
<dbReference type="InterPro" id="IPR027267">
    <property type="entry name" value="AH/BAR_dom_sf"/>
</dbReference>
<reference evidence="7" key="1">
    <citation type="submission" date="2015-07" db="EMBL/GenBank/DDBJ databases">
        <title>MeaNS - Measles Nucleotide Surveillance Program.</title>
        <authorList>
            <person name="Tran T."/>
            <person name="Druce J."/>
        </authorList>
    </citation>
    <scope>NUCLEOTIDE SEQUENCE</scope>
    <source>
        <strain evidence="7">UCB-OBI-ISO-001</strain>
        <tissue evidence="7">Gonad</tissue>
    </source>
</reference>
<keyword evidence="5" id="KW-0812">Transmembrane</keyword>
<dbReference type="CDD" id="cd07648">
    <property type="entry name" value="F-BAR_FCHO"/>
    <property type="match status" value="1"/>
</dbReference>
<keyword evidence="1 2" id="KW-0175">Coiled coil</keyword>
<dbReference type="STRING" id="37653.A0A0L8I2G5"/>
<dbReference type="PANTHER" id="PTHR23065">
    <property type="entry name" value="PROLINE-SERINE-THREONINE PHOSPHATASE INTERACTING PROTEIN 1"/>
    <property type="match status" value="1"/>
</dbReference>
<evidence type="ECO:0000256" key="1">
    <source>
        <dbReference type="ARBA" id="ARBA00023054"/>
    </source>
</evidence>
<dbReference type="GO" id="GO:0030136">
    <property type="term" value="C:clathrin-coated vesicle"/>
    <property type="evidence" value="ECO:0007669"/>
    <property type="project" value="TreeGrafter"/>
</dbReference>
<dbReference type="PANTHER" id="PTHR23065:SF15">
    <property type="entry name" value="AT02057P"/>
    <property type="match status" value="1"/>
</dbReference>
<dbReference type="EMBL" id="KQ416711">
    <property type="protein sequence ID" value="KOF95594.1"/>
    <property type="molecule type" value="Genomic_DNA"/>
</dbReference>
<evidence type="ECO:0000256" key="3">
    <source>
        <dbReference type="SAM" id="Coils"/>
    </source>
</evidence>
<dbReference type="OrthoDB" id="5593455at2759"/>